<organism evidence="3 4">
    <name type="scientific">Acidithiobacillus concretivorus</name>
    <dbReference type="NCBI Taxonomy" id="3063952"/>
    <lineage>
        <taxon>Bacteria</taxon>
        <taxon>Pseudomonadati</taxon>
        <taxon>Pseudomonadota</taxon>
        <taxon>Acidithiobacillia</taxon>
        <taxon>Acidithiobacillales</taxon>
        <taxon>Acidithiobacillaceae</taxon>
        <taxon>Acidithiobacillus</taxon>
    </lineage>
</organism>
<keyword evidence="4" id="KW-1185">Reference proteome</keyword>
<dbReference type="SUPFAM" id="SSF46565">
    <property type="entry name" value="Chaperone J-domain"/>
    <property type="match status" value="1"/>
</dbReference>
<protein>
    <submittedName>
        <fullName evidence="3">J domain-containing protein</fullName>
    </submittedName>
</protein>
<dbReference type="InterPro" id="IPR036869">
    <property type="entry name" value="J_dom_sf"/>
</dbReference>
<evidence type="ECO:0000256" key="2">
    <source>
        <dbReference type="SAM" id="MobiDB-lite"/>
    </source>
</evidence>
<dbReference type="InterPro" id="IPR001623">
    <property type="entry name" value="DnaJ_domain"/>
</dbReference>
<comment type="caution">
    <text evidence="3">The sequence shown here is derived from an EMBL/GenBank/DDBJ whole genome shotgun (WGS) entry which is preliminary data.</text>
</comment>
<dbReference type="RefSeq" id="WP_215864576.1">
    <property type="nucleotide sequence ID" value="NZ_JABELD010000118.1"/>
</dbReference>
<proteinExistence type="predicted"/>
<keyword evidence="1" id="KW-0175">Coiled coil</keyword>
<gene>
    <name evidence="3" type="ORF">HJG40_13065</name>
</gene>
<feature type="region of interest" description="Disordered" evidence="2">
    <location>
        <begin position="187"/>
        <end position="224"/>
    </location>
</feature>
<evidence type="ECO:0000313" key="3">
    <source>
        <dbReference type="EMBL" id="MBU2739690.1"/>
    </source>
</evidence>
<name>A0ABS5ZSQ1_9PROT</name>
<reference evidence="3 4" key="1">
    <citation type="journal article" date="2021" name="ISME J.">
        <title>Genomic evolution of the class Acidithiobacillia: deep-branching Proteobacteria living in extreme acidic conditions.</title>
        <authorList>
            <person name="Moya-Beltran A."/>
            <person name="Beard S."/>
            <person name="Rojas-Villalobos C."/>
            <person name="Issotta F."/>
            <person name="Gallardo Y."/>
            <person name="Ulloa R."/>
            <person name="Giaveno A."/>
            <person name="Degli Esposti M."/>
            <person name="Johnson D.B."/>
            <person name="Quatrini R."/>
        </authorList>
    </citation>
    <scope>NUCLEOTIDE SEQUENCE [LARGE SCALE GENOMIC DNA]</scope>
    <source>
        <strain evidence="3 4">ATCC 19703</strain>
    </source>
</reference>
<feature type="coiled-coil region" evidence="1">
    <location>
        <begin position="22"/>
        <end position="56"/>
    </location>
</feature>
<evidence type="ECO:0000313" key="4">
    <source>
        <dbReference type="Proteomes" id="UP001197028"/>
    </source>
</evidence>
<evidence type="ECO:0000256" key="1">
    <source>
        <dbReference type="SAM" id="Coils"/>
    </source>
</evidence>
<dbReference type="EMBL" id="JABELD010000118">
    <property type="protein sequence ID" value="MBU2739690.1"/>
    <property type="molecule type" value="Genomic_DNA"/>
</dbReference>
<sequence>MTDSQRSSAASLVITSAPSVPLSAAQKSFNRLSRQIARIQRDIQDWETTMAQIQRRALEELVPVQQQFQALRQDLLLQLDASSQTLRFGKVARATLSQSISELALGLLQEVPEGTASHGAIQEIYQRHTPEPESPLDDTALRGAVAEYFDLPPEAIAEESPESLVAFVEQMLRERSAAQLDAQLAAARQENAEGGDDPEALEPSREKGQTSAQSGRESQRAAQAEQIRQALQTIYRQLVRVIHPDREPDAERRLHKTVLMQRANQAYTEKDLLQLLALQQELGQIDEQMLGTWGEETLKTYNRVLKAHVEGLQHQVEEIQARASACVGVPTFFTLTRRDLMRDFEETLREMRAAVVGMQVDLQKLQSEEPLKAWLQQQRRAIRRQAQRDWDTEMYWVQNEA</sequence>
<dbReference type="Proteomes" id="UP001197028">
    <property type="component" value="Unassembled WGS sequence"/>
</dbReference>
<accession>A0ABS5ZSQ1</accession>
<dbReference type="CDD" id="cd06257">
    <property type="entry name" value="DnaJ"/>
    <property type="match status" value="1"/>
</dbReference>